<dbReference type="SUPFAM" id="SSF47598">
    <property type="entry name" value="Ribbon-helix-helix"/>
    <property type="match status" value="1"/>
</dbReference>
<evidence type="ECO:0000313" key="2">
    <source>
        <dbReference type="Proteomes" id="UP001589797"/>
    </source>
</evidence>
<reference evidence="1 2" key="1">
    <citation type="submission" date="2024-09" db="EMBL/GenBank/DDBJ databases">
        <authorList>
            <person name="Sun Q."/>
            <person name="Mori K."/>
        </authorList>
    </citation>
    <scope>NUCLEOTIDE SEQUENCE [LARGE SCALE GENOMIC DNA]</scope>
    <source>
        <strain evidence="1 2">CCM 7650</strain>
    </source>
</reference>
<dbReference type="RefSeq" id="WP_139384573.1">
    <property type="nucleotide sequence ID" value="NZ_JBHLWI010000021.1"/>
</dbReference>
<gene>
    <name evidence="1" type="ORF">ACFFIP_07860</name>
</gene>
<accession>A0ABV6FRU7</accession>
<evidence type="ECO:0008006" key="3">
    <source>
        <dbReference type="Google" id="ProtNLM"/>
    </source>
</evidence>
<organism evidence="1 2">
    <name type="scientific">Fontibacter flavus</name>
    <dbReference type="NCBI Taxonomy" id="654838"/>
    <lineage>
        <taxon>Bacteria</taxon>
        <taxon>Pseudomonadati</taxon>
        <taxon>Bacteroidota</taxon>
        <taxon>Cytophagia</taxon>
        <taxon>Cytophagales</taxon>
        <taxon>Cyclobacteriaceae</taxon>
        <taxon>Fontibacter</taxon>
    </lineage>
</organism>
<comment type="caution">
    <text evidence="1">The sequence shown here is derived from an EMBL/GenBank/DDBJ whole genome shotgun (WGS) entry which is preliminary data.</text>
</comment>
<sequence>MNTTAERKSRSVRIKTALDKHLEELAKEENRSVNNLIETLLAKASGFKEPNEETRRAIEETDKEIDTLKKYKSAQEAFDDILG</sequence>
<keyword evidence="2" id="KW-1185">Reference proteome</keyword>
<name>A0ABV6FRU7_9BACT</name>
<protein>
    <recommendedName>
        <fullName evidence="3">Ribbon-helix-helix protein, copG family</fullName>
    </recommendedName>
</protein>
<dbReference type="InterPro" id="IPR010985">
    <property type="entry name" value="Ribbon_hlx_hlx"/>
</dbReference>
<evidence type="ECO:0000313" key="1">
    <source>
        <dbReference type="EMBL" id="MFC0262596.1"/>
    </source>
</evidence>
<dbReference type="Proteomes" id="UP001589797">
    <property type="component" value="Unassembled WGS sequence"/>
</dbReference>
<dbReference type="EMBL" id="JBHLWI010000021">
    <property type="protein sequence ID" value="MFC0262596.1"/>
    <property type="molecule type" value="Genomic_DNA"/>
</dbReference>
<proteinExistence type="predicted"/>